<evidence type="ECO:0000313" key="4">
    <source>
        <dbReference type="Proteomes" id="UP000220251"/>
    </source>
</evidence>
<proteinExistence type="predicted"/>
<dbReference type="AlphaFoldDB" id="A0A0H5DR29"/>
<dbReference type="GO" id="GO:0007165">
    <property type="term" value="P:signal transduction"/>
    <property type="evidence" value="ECO:0007669"/>
    <property type="project" value="TreeGrafter"/>
</dbReference>
<dbReference type="Gene3D" id="1.20.920.70">
    <property type="match status" value="1"/>
</dbReference>
<protein>
    <submittedName>
        <fullName evidence="3">Putative chlamydial protease-like activity factor (CPAF)</fullName>
    </submittedName>
</protein>
<evidence type="ECO:0000259" key="2">
    <source>
        <dbReference type="SMART" id="SM00245"/>
    </source>
</evidence>
<reference evidence="4" key="1">
    <citation type="submission" date="2015-06" db="EMBL/GenBank/DDBJ databases">
        <authorList>
            <person name="Bertelli C."/>
        </authorList>
    </citation>
    <scope>NUCLEOTIDE SEQUENCE [LARGE SCALE GENOMIC DNA]</scope>
    <source>
        <strain evidence="4">CRIB-30</strain>
    </source>
</reference>
<evidence type="ECO:0000256" key="1">
    <source>
        <dbReference type="SAM" id="SignalP"/>
    </source>
</evidence>
<keyword evidence="4" id="KW-1185">Reference proteome</keyword>
<dbReference type="OrthoDB" id="16754at2"/>
<dbReference type="Pfam" id="PF03572">
    <property type="entry name" value="Peptidase_S41"/>
    <property type="match status" value="1"/>
</dbReference>
<dbReference type="GO" id="GO:0008236">
    <property type="term" value="F:serine-type peptidase activity"/>
    <property type="evidence" value="ECO:0007669"/>
    <property type="project" value="InterPro"/>
</dbReference>
<dbReference type="RefSeq" id="WP_098037933.1">
    <property type="nucleotide sequence ID" value="NZ_CWGJ01000011.1"/>
</dbReference>
<dbReference type="GO" id="GO:0030288">
    <property type="term" value="C:outer membrane-bounded periplasmic space"/>
    <property type="evidence" value="ECO:0007669"/>
    <property type="project" value="TreeGrafter"/>
</dbReference>
<keyword evidence="1" id="KW-0732">Signal</keyword>
<name>A0A0H5DR29_9BACT</name>
<dbReference type="SMART" id="SM00245">
    <property type="entry name" value="TSPc"/>
    <property type="match status" value="1"/>
</dbReference>
<dbReference type="InterPro" id="IPR029045">
    <property type="entry name" value="ClpP/crotonase-like_dom_sf"/>
</dbReference>
<feature type="signal peptide" evidence="1">
    <location>
        <begin position="1"/>
        <end position="22"/>
    </location>
</feature>
<keyword evidence="3" id="KW-0378">Hydrolase</keyword>
<organism evidence="3 4">
    <name type="scientific">Estrella lausannensis</name>
    <dbReference type="NCBI Taxonomy" id="483423"/>
    <lineage>
        <taxon>Bacteria</taxon>
        <taxon>Pseudomonadati</taxon>
        <taxon>Chlamydiota</taxon>
        <taxon>Chlamydiia</taxon>
        <taxon>Parachlamydiales</taxon>
        <taxon>Candidatus Criblamydiaceae</taxon>
        <taxon>Estrella</taxon>
    </lineage>
</organism>
<accession>A0A0H5DR29</accession>
<dbReference type="SUPFAM" id="SSF52096">
    <property type="entry name" value="ClpP/crotonase"/>
    <property type="match status" value="1"/>
</dbReference>
<dbReference type="Proteomes" id="UP000220251">
    <property type="component" value="Unassembled WGS sequence"/>
</dbReference>
<feature type="domain" description="Tail specific protease" evidence="2">
    <location>
        <begin position="335"/>
        <end position="543"/>
    </location>
</feature>
<gene>
    <name evidence="3" type="primary">cpa</name>
    <name evidence="3" type="ORF">ELAC_0727</name>
</gene>
<dbReference type="PANTHER" id="PTHR32060:SF30">
    <property type="entry name" value="CARBOXY-TERMINAL PROCESSING PROTEASE CTPA"/>
    <property type="match status" value="1"/>
</dbReference>
<dbReference type="InterPro" id="IPR005151">
    <property type="entry name" value="Tail-specific_protease"/>
</dbReference>
<dbReference type="PANTHER" id="PTHR32060">
    <property type="entry name" value="TAIL-SPECIFIC PROTEASE"/>
    <property type="match status" value="1"/>
</dbReference>
<dbReference type="InterPro" id="IPR041126">
    <property type="entry name" value="CPAF_PDZ"/>
</dbReference>
<dbReference type="NCBIfam" id="NF033424">
    <property type="entry name" value="chlamy_CPAF"/>
    <property type="match status" value="1"/>
</dbReference>
<keyword evidence="3" id="KW-0645">Protease</keyword>
<sequence>MKCVLFVCVALLSAFLRFQGEATTQSEAMMLQTVDIIKNTFEVGYAPAEWKRDFTGWDLDAEVEQLKAKIRGRNLSLKEFHVALKDFFNTTRDYHTGISFYSTEVSYLPFRIKGAGRRYFISHIDWEKFPTQTDPVEVGDEVLTFDGQPTRDEVLKIKEREVGAGDTETDWSLAETFLTKRSGALGHLVPKGAVELKVRSRKSGSIYTVNLIWRYYPEKITSRAFAQARERSIGEMTPRQMLLEIARKEMLLPSFKALSDIHRLSDDIDLDEIGGKYSFVPRLGTLNWELDRHSFFHAYIFETASRKKIGYIRIPSFVASTDEAEEFGRVIERFQLKTDALVIDQVNNPGGMLFFLQSLTAMLTDKPLKAHKHKISISQREVMMALILEPLFDNVQTDDDAKELFGETLDGMQVDIELAASFKRYFKFVLSEWSAGRAITEPFHLYGIDEVKPHPLYRYTKPILILTNGLDFSCADFFPAVMQDNKRAKILGTKTAGAGGIVLTTSFPNLLGIDNYRYTGSIAEREDLLPIENLGVTPDILYEITEEDVQGGYQGYARAILDAVEELTVQ</sequence>
<evidence type="ECO:0000313" key="3">
    <source>
        <dbReference type="EMBL" id="CRX38079.1"/>
    </source>
</evidence>
<dbReference type="Pfam" id="PF17816">
    <property type="entry name" value="PDZ_4"/>
    <property type="match status" value="1"/>
</dbReference>
<dbReference type="EMBL" id="CWGJ01000011">
    <property type="protein sequence ID" value="CRX38079.1"/>
    <property type="molecule type" value="Genomic_DNA"/>
</dbReference>
<feature type="chain" id="PRO_5005217823" evidence="1">
    <location>
        <begin position="23"/>
        <end position="570"/>
    </location>
</feature>
<dbReference type="Gene3D" id="3.90.226.10">
    <property type="entry name" value="2-enoyl-CoA Hydratase, Chain A, domain 1"/>
    <property type="match status" value="1"/>
</dbReference>
<dbReference type="GO" id="GO:0006508">
    <property type="term" value="P:proteolysis"/>
    <property type="evidence" value="ECO:0007669"/>
    <property type="project" value="UniProtKB-KW"/>
</dbReference>
<dbReference type="GO" id="GO:0004175">
    <property type="term" value="F:endopeptidase activity"/>
    <property type="evidence" value="ECO:0007669"/>
    <property type="project" value="TreeGrafter"/>
</dbReference>